<dbReference type="eggNOG" id="COG3004">
    <property type="taxonomic scope" value="Bacteria"/>
</dbReference>
<feature type="transmembrane region" description="Helical" evidence="6">
    <location>
        <begin position="343"/>
        <end position="365"/>
    </location>
</feature>
<evidence type="ECO:0000313" key="7">
    <source>
        <dbReference type="EMBL" id="EMR01837.1"/>
    </source>
</evidence>
<feature type="transmembrane region" description="Helical" evidence="6">
    <location>
        <begin position="226"/>
        <end position="243"/>
    </location>
</feature>
<keyword evidence="6" id="KW-0813">Transport</keyword>
<dbReference type="STRING" id="1279009.ADICEAN_03033"/>
<name>M7N3H3_9BACT</name>
<keyword evidence="6" id="KW-0050">Antiport</keyword>
<accession>M7N3H3</accession>
<feature type="transmembrane region" description="Helical" evidence="6">
    <location>
        <begin position="412"/>
        <end position="438"/>
    </location>
</feature>
<dbReference type="PANTHER" id="PTHR30341:SF0">
    <property type="entry name" value="NA(+)_H(+) ANTIPORTER NHAA"/>
    <property type="match status" value="1"/>
</dbReference>
<feature type="transmembrane region" description="Helical" evidence="6">
    <location>
        <begin position="61"/>
        <end position="79"/>
    </location>
</feature>
<keyword evidence="8" id="KW-1185">Reference proteome</keyword>
<sequence>MPFLACRGLSPAQNLTKRSHFGLSKKKKEEQALMTTPTRRILRRVIVTPFQRFLQTEASGGILLIIFTALALLWANSPWSDSYVELWNSTVGVQFGDWSLYKALILWVNDGLMAIFFFLVGLEIKREVMLGELSSVRQAALPFFAAIGGMLVPALLFLLLQAGRPGAEGWGIPMATDIAFSLGILSLLGKRVPLSMKIFLTAFAIVDDIGAVLVIALFYTSEIDTSYLYMGLGLFVIPLLMNVMNVRKKMAYFIIGGIIWYFFLKSGIHPTVAGIMMAFTVPITSRIRVQDFIEEVNNGLVVFEQFKDDEESKLLNYEQMASVGAIEGATKHVQPPLQKLEHMLHSGVAFVVLPIFALANAGVIFEGGSAALTAPLTISIALGLLLGKMLGVSLFSWISVRLGLANLPAGTSWLQLMALGILGGVGFTMALFIANLAFTDAVLLNQAKMGILMGSSVAGVAAFIILRMTLPKPLPDPEEMPIQG</sequence>
<evidence type="ECO:0000313" key="8">
    <source>
        <dbReference type="Proteomes" id="UP000011910"/>
    </source>
</evidence>
<dbReference type="Gene3D" id="1.20.1530.10">
    <property type="entry name" value="Na+/H+ antiporter like domain"/>
    <property type="match status" value="1"/>
</dbReference>
<feature type="transmembrane region" description="Helical" evidence="6">
    <location>
        <begin position="143"/>
        <end position="163"/>
    </location>
</feature>
<evidence type="ECO:0000256" key="4">
    <source>
        <dbReference type="ARBA" id="ARBA00022989"/>
    </source>
</evidence>
<dbReference type="InterPro" id="IPR023171">
    <property type="entry name" value="Na/H_antiporter_dom_sf"/>
</dbReference>
<dbReference type="InterPro" id="IPR004670">
    <property type="entry name" value="NhaA"/>
</dbReference>
<feature type="transmembrane region" description="Helical" evidence="6">
    <location>
        <begin position="450"/>
        <end position="470"/>
    </location>
</feature>
<comment type="subcellular location">
    <subcellularLocation>
        <location evidence="1">Cell inner membrane</location>
        <topology evidence="1">Multi-pass membrane protein</topology>
    </subcellularLocation>
    <subcellularLocation>
        <location evidence="6">Cell membrane</location>
        <topology evidence="6">Multi-pass membrane protein</topology>
    </subcellularLocation>
</comment>
<dbReference type="GO" id="GO:0015385">
    <property type="term" value="F:sodium:proton antiporter activity"/>
    <property type="evidence" value="ECO:0007669"/>
    <property type="project" value="UniProtKB-UniRule"/>
</dbReference>
<dbReference type="Proteomes" id="UP000011910">
    <property type="component" value="Unassembled WGS sequence"/>
</dbReference>
<feature type="transmembrane region" description="Helical" evidence="6">
    <location>
        <begin position="169"/>
        <end position="188"/>
    </location>
</feature>
<comment type="similarity">
    <text evidence="6">Belongs to the NhaA Na(+)/H(+) (TC 2.A.33) antiporter family.</text>
</comment>
<gene>
    <name evidence="6 7" type="primary">nhaA</name>
    <name evidence="7" type="ORF">ADICEAN_03033</name>
</gene>
<keyword evidence="5 6" id="KW-0472">Membrane</keyword>
<organism evidence="7 8">
    <name type="scientific">Cesiribacter andamanensis AMV16</name>
    <dbReference type="NCBI Taxonomy" id="1279009"/>
    <lineage>
        <taxon>Bacteria</taxon>
        <taxon>Pseudomonadati</taxon>
        <taxon>Bacteroidota</taxon>
        <taxon>Cytophagia</taxon>
        <taxon>Cytophagales</taxon>
        <taxon>Cesiribacteraceae</taxon>
        <taxon>Cesiribacter</taxon>
    </lineage>
</organism>
<feature type="transmembrane region" description="Helical" evidence="6">
    <location>
        <begin position="250"/>
        <end position="268"/>
    </location>
</feature>
<dbReference type="NCBIfam" id="TIGR00773">
    <property type="entry name" value="NhaA"/>
    <property type="match status" value="1"/>
</dbReference>
<proteinExistence type="inferred from homology"/>
<keyword evidence="2 6" id="KW-1003">Cell membrane</keyword>
<keyword evidence="3 6" id="KW-0812">Transmembrane</keyword>
<keyword evidence="6" id="KW-0406">Ion transport</keyword>
<comment type="function">
    <text evidence="6">Na(+)/H(+) antiporter that extrudes sodium in exchange for external protons.</text>
</comment>
<dbReference type="GO" id="GO:0006885">
    <property type="term" value="P:regulation of pH"/>
    <property type="evidence" value="ECO:0007669"/>
    <property type="project" value="UniProtKB-UniRule"/>
</dbReference>
<evidence type="ECO:0000256" key="6">
    <source>
        <dbReference type="HAMAP-Rule" id="MF_01844"/>
    </source>
</evidence>
<dbReference type="Pfam" id="PF06965">
    <property type="entry name" value="Na_H_antiport_1"/>
    <property type="match status" value="1"/>
</dbReference>
<reference evidence="7 8" key="1">
    <citation type="journal article" date="2013" name="Genome Announc.">
        <title>Draft Genome Sequence of Cesiribacter andamanensis Strain AMV16T, Isolated from a Soil Sample from a Mud Volcano in the Andaman Islands, India.</title>
        <authorList>
            <person name="Shivaji S."/>
            <person name="Ara S."/>
            <person name="Begum Z."/>
            <person name="Srinivas T.N."/>
            <person name="Singh A."/>
            <person name="Kumar Pinnaka A."/>
        </authorList>
    </citation>
    <scope>NUCLEOTIDE SEQUENCE [LARGE SCALE GENOMIC DNA]</scope>
    <source>
        <strain evidence="7 8">AMV16</strain>
    </source>
</reference>
<dbReference type="AlphaFoldDB" id="M7N3H3"/>
<protein>
    <recommendedName>
        <fullName evidence="6">Na(+)/H(+) antiporter NhaA</fullName>
    </recommendedName>
    <alternativeName>
        <fullName evidence="6">Sodium/proton antiporter NhaA</fullName>
    </alternativeName>
</protein>
<evidence type="ECO:0000256" key="3">
    <source>
        <dbReference type="ARBA" id="ARBA00022692"/>
    </source>
</evidence>
<keyword evidence="4 6" id="KW-1133">Transmembrane helix</keyword>
<evidence type="ECO:0000256" key="2">
    <source>
        <dbReference type="ARBA" id="ARBA00022475"/>
    </source>
</evidence>
<keyword evidence="6" id="KW-0739">Sodium transport</keyword>
<feature type="transmembrane region" description="Helical" evidence="6">
    <location>
        <begin position="377"/>
        <end position="400"/>
    </location>
</feature>
<evidence type="ECO:0000256" key="1">
    <source>
        <dbReference type="ARBA" id="ARBA00004429"/>
    </source>
</evidence>
<dbReference type="GO" id="GO:0005886">
    <property type="term" value="C:plasma membrane"/>
    <property type="evidence" value="ECO:0007669"/>
    <property type="project" value="UniProtKB-SubCell"/>
</dbReference>
<dbReference type="EMBL" id="AODQ01000087">
    <property type="protein sequence ID" value="EMR01837.1"/>
    <property type="molecule type" value="Genomic_DNA"/>
</dbReference>
<comment type="catalytic activity">
    <reaction evidence="6">
        <text>Na(+)(in) + 2 H(+)(out) = Na(+)(out) + 2 H(+)(in)</text>
        <dbReference type="Rhea" id="RHEA:29251"/>
        <dbReference type="ChEBI" id="CHEBI:15378"/>
        <dbReference type="ChEBI" id="CHEBI:29101"/>
    </reaction>
</comment>
<dbReference type="HAMAP" id="MF_01844">
    <property type="entry name" value="NhaA"/>
    <property type="match status" value="1"/>
</dbReference>
<feature type="transmembrane region" description="Helical" evidence="6">
    <location>
        <begin position="200"/>
        <end position="220"/>
    </location>
</feature>
<dbReference type="PATRIC" id="fig|1279009.4.peg.3078"/>
<dbReference type="PANTHER" id="PTHR30341">
    <property type="entry name" value="SODIUM ION/PROTON ANTIPORTER NHAA-RELATED"/>
    <property type="match status" value="1"/>
</dbReference>
<evidence type="ECO:0000256" key="5">
    <source>
        <dbReference type="ARBA" id="ARBA00023136"/>
    </source>
</evidence>
<keyword evidence="6" id="KW-0915">Sodium</keyword>
<feature type="transmembrane region" description="Helical" evidence="6">
    <location>
        <begin position="99"/>
        <end position="122"/>
    </location>
</feature>
<comment type="caution">
    <text evidence="7">The sequence shown here is derived from an EMBL/GenBank/DDBJ whole genome shotgun (WGS) entry which is preliminary data.</text>
</comment>